<keyword evidence="8" id="KW-1185">Reference proteome</keyword>
<accession>A0A3M7SGQ2</accession>
<dbReference type="EMBL" id="REGN01001418">
    <property type="protein sequence ID" value="RNA34768.1"/>
    <property type="molecule type" value="Genomic_DNA"/>
</dbReference>
<dbReference type="InterPro" id="IPR036910">
    <property type="entry name" value="HMG_box_dom_sf"/>
</dbReference>
<organism evidence="7 8">
    <name type="scientific">Brachionus plicatilis</name>
    <name type="common">Marine rotifer</name>
    <name type="synonym">Brachionus muelleri</name>
    <dbReference type="NCBI Taxonomy" id="10195"/>
    <lineage>
        <taxon>Eukaryota</taxon>
        <taxon>Metazoa</taxon>
        <taxon>Spiralia</taxon>
        <taxon>Gnathifera</taxon>
        <taxon>Rotifera</taxon>
        <taxon>Eurotatoria</taxon>
        <taxon>Monogononta</taxon>
        <taxon>Pseudotrocha</taxon>
        <taxon>Ploima</taxon>
        <taxon>Brachionidae</taxon>
        <taxon>Brachionus</taxon>
    </lineage>
</organism>
<dbReference type="GO" id="GO:0005634">
    <property type="term" value="C:nucleus"/>
    <property type="evidence" value="ECO:0007669"/>
    <property type="project" value="UniProtKB-SubCell"/>
</dbReference>
<feature type="domain" description="HMG box" evidence="6">
    <location>
        <begin position="75"/>
        <end position="143"/>
    </location>
</feature>
<gene>
    <name evidence="7" type="ORF">BpHYR1_045510</name>
</gene>
<comment type="subcellular location">
    <subcellularLocation>
        <location evidence="1">Nucleus</location>
    </subcellularLocation>
</comment>
<keyword evidence="2 4" id="KW-0238">DNA-binding</keyword>
<evidence type="ECO:0000256" key="5">
    <source>
        <dbReference type="SAM" id="MobiDB-lite"/>
    </source>
</evidence>
<dbReference type="Gene3D" id="1.10.30.10">
    <property type="entry name" value="High mobility group box domain"/>
    <property type="match status" value="1"/>
</dbReference>
<dbReference type="Proteomes" id="UP000276133">
    <property type="component" value="Unassembled WGS sequence"/>
</dbReference>
<evidence type="ECO:0000256" key="1">
    <source>
        <dbReference type="ARBA" id="ARBA00004123"/>
    </source>
</evidence>
<comment type="caution">
    <text evidence="7">The sequence shown here is derived from an EMBL/GenBank/DDBJ whole genome shotgun (WGS) entry which is preliminary data.</text>
</comment>
<dbReference type="PANTHER" id="PTHR10270:SF324">
    <property type="entry name" value="SOX DOMAIN-CONTAINING PROTEIN DICHAETE-RELATED"/>
    <property type="match status" value="1"/>
</dbReference>
<feature type="region of interest" description="Disordered" evidence="5">
    <location>
        <begin position="143"/>
        <end position="175"/>
    </location>
</feature>
<feature type="DNA-binding region" description="HMG box" evidence="4">
    <location>
        <begin position="75"/>
        <end position="143"/>
    </location>
</feature>
<evidence type="ECO:0000313" key="8">
    <source>
        <dbReference type="Proteomes" id="UP000276133"/>
    </source>
</evidence>
<evidence type="ECO:0000256" key="2">
    <source>
        <dbReference type="ARBA" id="ARBA00023125"/>
    </source>
</evidence>
<reference evidence="7 8" key="1">
    <citation type="journal article" date="2018" name="Sci. Rep.">
        <title>Genomic signatures of local adaptation to the degree of environmental predictability in rotifers.</title>
        <authorList>
            <person name="Franch-Gras L."/>
            <person name="Hahn C."/>
            <person name="Garcia-Roger E.M."/>
            <person name="Carmona M.J."/>
            <person name="Serra M."/>
            <person name="Gomez A."/>
        </authorList>
    </citation>
    <scope>NUCLEOTIDE SEQUENCE [LARGE SCALE GENOMIC DNA]</scope>
    <source>
        <strain evidence="7">HYR1</strain>
    </source>
</reference>
<dbReference type="PROSITE" id="PS50118">
    <property type="entry name" value="HMG_BOX_2"/>
    <property type="match status" value="1"/>
</dbReference>
<protein>
    <submittedName>
        <fullName evidence="7">Transcription factor 2</fullName>
    </submittedName>
</protein>
<dbReference type="GO" id="GO:0000978">
    <property type="term" value="F:RNA polymerase II cis-regulatory region sequence-specific DNA binding"/>
    <property type="evidence" value="ECO:0007669"/>
    <property type="project" value="TreeGrafter"/>
</dbReference>
<dbReference type="STRING" id="10195.A0A3M7SGQ2"/>
<proteinExistence type="predicted"/>
<dbReference type="CDD" id="cd01388">
    <property type="entry name" value="HMG-box_SoxB"/>
    <property type="match status" value="1"/>
</dbReference>
<evidence type="ECO:0000256" key="3">
    <source>
        <dbReference type="ARBA" id="ARBA00023242"/>
    </source>
</evidence>
<dbReference type="GO" id="GO:0030154">
    <property type="term" value="P:cell differentiation"/>
    <property type="evidence" value="ECO:0007669"/>
    <property type="project" value="TreeGrafter"/>
</dbReference>
<dbReference type="OrthoDB" id="6247875at2759"/>
<dbReference type="SUPFAM" id="SSF47095">
    <property type="entry name" value="HMG-box"/>
    <property type="match status" value="1"/>
</dbReference>
<feature type="compositionally biased region" description="Low complexity" evidence="5">
    <location>
        <begin position="304"/>
        <end position="313"/>
    </location>
</feature>
<sequence length="397" mass="42869">MYSNSVYSTPTPNTMSSSSPSSATSMLNYPGSQNFQAAALAAAQAVAAAAITSPSHLGSHSAANMMKSSAMGDHVKRPMNAFMVWSRGQRRKMAQDNPKMHNSEISKRLGSEWKKLSEEEKRPFIDEAKRLRALHMKEHPDYKYRPRRKPKNLMRNAPTNHSPLMHGLSNPSRSIGQKDHRFNPMGAQHHAQFLAQPNFAQQYSSASSSSSTCSYNSQPSHQPMSTSNQSHSVSNNQSFVPIDGLSAFLSHHPHHTSMGSSVAYNPYTSLASMITGLANPSTNQMSAQQGYANTAGQSYDNHHGQVSAGQGQSNGQNQNIAALIYGPQFMAAAAALSSQSPSSSSSIADSDNKSEMSSSSSSPNAFKSGSAQQSQAVQQTSDQFRSRFSSQQQLLTS</sequence>
<name>A0A3M7SGQ2_BRAPC</name>
<evidence type="ECO:0000256" key="4">
    <source>
        <dbReference type="PROSITE-ProRule" id="PRU00267"/>
    </source>
</evidence>
<dbReference type="AlphaFoldDB" id="A0A3M7SGQ2"/>
<feature type="region of interest" description="Disordered" evidence="5">
    <location>
        <begin position="205"/>
        <end position="236"/>
    </location>
</feature>
<dbReference type="FunFam" id="1.10.30.10:FF:000002">
    <property type="entry name" value="transcription factor Sox-2"/>
    <property type="match status" value="1"/>
</dbReference>
<keyword evidence="3 4" id="KW-0539">Nucleus</keyword>
<evidence type="ECO:0000313" key="7">
    <source>
        <dbReference type="EMBL" id="RNA34768.1"/>
    </source>
</evidence>
<feature type="region of interest" description="Disordered" evidence="5">
    <location>
        <begin position="294"/>
        <end position="313"/>
    </location>
</feature>
<feature type="region of interest" description="Disordered" evidence="5">
    <location>
        <begin position="340"/>
        <end position="397"/>
    </location>
</feature>
<dbReference type="InterPro" id="IPR009071">
    <property type="entry name" value="HMG_box_dom"/>
</dbReference>
<dbReference type="PANTHER" id="PTHR10270">
    <property type="entry name" value="SOX TRANSCRIPTION FACTOR"/>
    <property type="match status" value="1"/>
</dbReference>
<dbReference type="GO" id="GO:0001228">
    <property type="term" value="F:DNA-binding transcription activator activity, RNA polymerase II-specific"/>
    <property type="evidence" value="ECO:0007669"/>
    <property type="project" value="TreeGrafter"/>
</dbReference>
<feature type="compositionally biased region" description="Low complexity" evidence="5">
    <location>
        <begin position="8"/>
        <end position="24"/>
    </location>
</feature>
<dbReference type="InterPro" id="IPR050140">
    <property type="entry name" value="SRY-related_HMG-box_TF-like"/>
</dbReference>
<feature type="region of interest" description="Disordered" evidence="5">
    <location>
        <begin position="1"/>
        <end position="24"/>
    </location>
</feature>
<dbReference type="SMART" id="SM00398">
    <property type="entry name" value="HMG"/>
    <property type="match status" value="1"/>
</dbReference>
<evidence type="ECO:0000259" key="6">
    <source>
        <dbReference type="PROSITE" id="PS50118"/>
    </source>
</evidence>
<dbReference type="Pfam" id="PF00505">
    <property type="entry name" value="HMG_box"/>
    <property type="match status" value="1"/>
</dbReference>